<evidence type="ECO:0000256" key="1">
    <source>
        <dbReference type="SAM" id="MobiDB-lite"/>
    </source>
</evidence>
<sequence length="772" mass="85180">MLGSSGGCQSLPLVQPGLHQDLAVQPGAMMAMHPMTALMAMQICILSWWSWNRWWSCSWCWWGRWRCWCSRTDVDSSTLHVFCLQHLRAVALDVATLADFSQSHNRDLSVEVEAFPFQLALEPRNAKSLTLDPGNSPAIVPTGCVTRGTHKELTVISVRLPDILRSLQSSIAWKAAKWSRGRANVSQDFQEVVRTYEGQLYHECYGLETLPTDPLFHELLLAFDPDLKDEIDEYMTKYAPSSSTDDDDGNGDEDDPDAQQDYAAFNAWLDQLSKGEAAPSRPAVSRPPPKDAKPEADAPQVGGSVKSPASGSTVGTCKQKMLELKAKIAARKAALAELLGLVGGLGKEAADLLKQAQDERLRRGSKEDTLDTLPLDLDVIVEDHEPLAVADAKEDGKEDDQREVAEVPLATPQNSFMLSDSFDYDKPTNDGTDPSKAAKKEVLTRQDQLACKKKGKTPTEAEEDPGNTEPGDVEQHKRGTRAPKSNCKGKAKGEAKKKASPKKRGRKPKTEKAGEEKEELKAPKAAPKRKKSEAVEEPVNCNLFHGEEPEEELAEDDPAVEDSDEEPPVMKRPASKRTRTKSAQSTGATHGSDDSDEDVKPKAKANATGKRKAGPKKIPKAESKRKAKAKAKAKSRPQPVENVAAMEDDTMKGVFLQHMKEVKDCTYDDLKEVLNSKKVECKVTKGCLRFNIYWTRCSGAASLCLQPPKWVDAASFAFKAGTWNMRMSIQWMDSVEMEILEAYLDPTGAFQMELAKIKFNAQRAIDELSSKM</sequence>
<keyword evidence="4" id="KW-1185">Reference proteome</keyword>
<feature type="region of interest" description="Disordered" evidence="1">
    <location>
        <begin position="389"/>
        <end position="639"/>
    </location>
</feature>
<reference evidence="3 4" key="2">
    <citation type="submission" date="2024-05" db="EMBL/GenBank/DDBJ databases">
        <authorList>
            <person name="Chen Y."/>
            <person name="Shah S."/>
            <person name="Dougan E. K."/>
            <person name="Thang M."/>
            <person name="Chan C."/>
        </authorList>
    </citation>
    <scope>NUCLEOTIDE SEQUENCE [LARGE SCALE GENOMIC DNA]</scope>
</reference>
<evidence type="ECO:0000313" key="2">
    <source>
        <dbReference type="EMBL" id="CAI4014517.1"/>
    </source>
</evidence>
<dbReference type="EMBL" id="CAMXCT030006401">
    <property type="protein sequence ID" value="CAL4801829.1"/>
    <property type="molecule type" value="Genomic_DNA"/>
</dbReference>
<feature type="compositionally biased region" description="Acidic residues" evidence="1">
    <location>
        <begin position="244"/>
        <end position="258"/>
    </location>
</feature>
<name>A0A9P1GL36_9DINO</name>
<feature type="compositionally biased region" description="Basic residues" evidence="1">
    <location>
        <begin position="498"/>
        <end position="507"/>
    </location>
</feature>
<feature type="compositionally biased region" description="Basic and acidic residues" evidence="1">
    <location>
        <begin position="389"/>
        <end position="405"/>
    </location>
</feature>
<dbReference type="AlphaFoldDB" id="A0A9P1GL36"/>
<feature type="region of interest" description="Disordered" evidence="1">
    <location>
        <begin position="238"/>
        <end position="258"/>
    </location>
</feature>
<feature type="compositionally biased region" description="Basic residues" evidence="1">
    <location>
        <begin position="609"/>
        <end position="618"/>
    </location>
</feature>
<organism evidence="2">
    <name type="scientific">Cladocopium goreaui</name>
    <dbReference type="NCBI Taxonomy" id="2562237"/>
    <lineage>
        <taxon>Eukaryota</taxon>
        <taxon>Sar</taxon>
        <taxon>Alveolata</taxon>
        <taxon>Dinophyceae</taxon>
        <taxon>Suessiales</taxon>
        <taxon>Symbiodiniaceae</taxon>
        <taxon>Cladocopium</taxon>
    </lineage>
</organism>
<protein>
    <submittedName>
        <fullName evidence="2">Uncharacterized protein</fullName>
    </submittedName>
</protein>
<proteinExistence type="predicted"/>
<evidence type="ECO:0000313" key="3">
    <source>
        <dbReference type="EMBL" id="CAL4801829.1"/>
    </source>
</evidence>
<dbReference type="Proteomes" id="UP001152797">
    <property type="component" value="Unassembled WGS sequence"/>
</dbReference>
<reference evidence="2" key="1">
    <citation type="submission" date="2022-10" db="EMBL/GenBank/DDBJ databases">
        <authorList>
            <person name="Chen Y."/>
            <person name="Dougan E. K."/>
            <person name="Chan C."/>
            <person name="Rhodes N."/>
            <person name="Thang M."/>
        </authorList>
    </citation>
    <scope>NUCLEOTIDE SEQUENCE</scope>
</reference>
<dbReference type="EMBL" id="CAMXCT020006401">
    <property type="protein sequence ID" value="CAL1167892.1"/>
    <property type="molecule type" value="Genomic_DNA"/>
</dbReference>
<feature type="region of interest" description="Disordered" evidence="1">
    <location>
        <begin position="276"/>
        <end position="314"/>
    </location>
</feature>
<accession>A0A9P1GL36</accession>
<dbReference type="EMBL" id="CAMXCT010006401">
    <property type="protein sequence ID" value="CAI4014517.1"/>
    <property type="molecule type" value="Genomic_DNA"/>
</dbReference>
<gene>
    <name evidence="2" type="ORF">C1SCF055_LOCUS39417</name>
</gene>
<evidence type="ECO:0000313" key="4">
    <source>
        <dbReference type="Proteomes" id="UP001152797"/>
    </source>
</evidence>
<feature type="compositionally biased region" description="Basic and acidic residues" evidence="1">
    <location>
        <begin position="508"/>
        <end position="522"/>
    </location>
</feature>
<feature type="compositionally biased region" description="Basic residues" evidence="1">
    <location>
        <begin position="625"/>
        <end position="635"/>
    </location>
</feature>
<comment type="caution">
    <text evidence="2">The sequence shown here is derived from an EMBL/GenBank/DDBJ whole genome shotgun (WGS) entry which is preliminary data.</text>
</comment>
<feature type="compositionally biased region" description="Acidic residues" evidence="1">
    <location>
        <begin position="548"/>
        <end position="567"/>
    </location>
</feature>